<dbReference type="EMBL" id="PISE01000044">
    <property type="protein sequence ID" value="PKG22287.1"/>
    <property type="molecule type" value="Genomic_DNA"/>
</dbReference>
<dbReference type="InterPro" id="IPR001296">
    <property type="entry name" value="Glyco_trans_1"/>
</dbReference>
<keyword evidence="4" id="KW-1185">Reference proteome</keyword>
<dbReference type="SUPFAM" id="SSF53756">
    <property type="entry name" value="UDP-Glycosyltransferase/glycogen phosphorylase"/>
    <property type="match status" value="1"/>
</dbReference>
<dbReference type="OrthoDB" id="179766at2"/>
<dbReference type="CDD" id="cd03798">
    <property type="entry name" value="GT4_WlbH-like"/>
    <property type="match status" value="1"/>
</dbReference>
<organism evidence="3 4">
    <name type="scientific">Niallia nealsonii</name>
    <dbReference type="NCBI Taxonomy" id="115979"/>
    <lineage>
        <taxon>Bacteria</taxon>
        <taxon>Bacillati</taxon>
        <taxon>Bacillota</taxon>
        <taxon>Bacilli</taxon>
        <taxon>Bacillales</taxon>
        <taxon>Bacillaceae</taxon>
        <taxon>Niallia</taxon>
    </lineage>
</organism>
<feature type="domain" description="Glycosyltransferase subfamily 4-like N-terminal" evidence="2">
    <location>
        <begin position="26"/>
        <end position="196"/>
    </location>
</feature>
<dbReference type="InterPro" id="IPR028098">
    <property type="entry name" value="Glyco_trans_4-like_N"/>
</dbReference>
<evidence type="ECO:0000259" key="1">
    <source>
        <dbReference type="Pfam" id="PF00534"/>
    </source>
</evidence>
<proteinExistence type="predicted"/>
<dbReference type="InterPro" id="IPR050194">
    <property type="entry name" value="Glycosyltransferase_grp1"/>
</dbReference>
<evidence type="ECO:0000313" key="3">
    <source>
        <dbReference type="EMBL" id="PKG22287.1"/>
    </source>
</evidence>
<reference evidence="3 4" key="1">
    <citation type="journal article" date="2003" name="Int. J. Syst. Evol. Microbiol.">
        <title>Bacillus nealsonii sp. nov., isolated from a spacecraft-assembly facility, whose spores are gamma-radiation resistant.</title>
        <authorList>
            <person name="Venkateswaran K."/>
            <person name="Kempf M."/>
            <person name="Chen F."/>
            <person name="Satomi M."/>
            <person name="Nicholson W."/>
            <person name="Kern R."/>
        </authorList>
    </citation>
    <scope>NUCLEOTIDE SEQUENCE [LARGE SCALE GENOMIC DNA]</scope>
    <source>
        <strain evidence="3 4">FO-92</strain>
    </source>
</reference>
<dbReference type="PANTHER" id="PTHR45947:SF15">
    <property type="entry name" value="TEICHURONIC ACID BIOSYNTHESIS GLYCOSYLTRANSFERASE TUAC-RELATED"/>
    <property type="match status" value="1"/>
</dbReference>
<feature type="domain" description="Glycosyl transferase family 1" evidence="1">
    <location>
        <begin position="207"/>
        <end position="358"/>
    </location>
</feature>
<dbReference type="RefSeq" id="WP_101178527.1">
    <property type="nucleotide sequence ID" value="NZ_PISE01000044.1"/>
</dbReference>
<dbReference type="Gene3D" id="3.40.50.2000">
    <property type="entry name" value="Glycogen Phosphorylase B"/>
    <property type="match status" value="2"/>
</dbReference>
<gene>
    <name evidence="3" type="ORF">CWS01_17805</name>
</gene>
<dbReference type="GO" id="GO:0016757">
    <property type="term" value="F:glycosyltransferase activity"/>
    <property type="evidence" value="ECO:0007669"/>
    <property type="project" value="InterPro"/>
</dbReference>
<dbReference type="AlphaFoldDB" id="A0A2N0YYE8"/>
<sequence length="407" mass="45568">MKVLWVTSAYPSDKQPGNGVFHETQVQELKKQGIEVTVICPVPYHSPILRLLKKKYQLTPTSSIYERNGITVYSPKYTAYPGQLRWSQPDQRIAKAVLAAIKENNLTFDLLHAHFAMPSGGACRRVAKEIKKPWVLTLHGSDVHIYPSFSKGAEKIFCKTVLSADKVITVGKNLADKAKDKTGRDSIVLPIGIDLSKFSHPLISKRHVKKQLNLPEDKKIIIFVGRLVKEKGIFELAESLAYLAKDTVVFFIGDGPGGEGLKQHPMYNKQLFLLGQMENERIVDYMYASDIFALPSYSEGMPTVIIEAISLKIPVVCTRVGGVPDLFGKYKDKLIEPKSVKSLAVRLNEYLTKQEVASTLCEELYEHVQKHYGAKKNAERLIDHYASLISSGEKETRVLEEPSIITG</sequence>
<name>A0A2N0YYE8_9BACI</name>
<comment type="caution">
    <text evidence="3">The sequence shown here is derived from an EMBL/GenBank/DDBJ whole genome shotgun (WGS) entry which is preliminary data.</text>
</comment>
<dbReference type="PANTHER" id="PTHR45947">
    <property type="entry name" value="SULFOQUINOVOSYL TRANSFERASE SQD2"/>
    <property type="match status" value="1"/>
</dbReference>
<dbReference type="Proteomes" id="UP000233375">
    <property type="component" value="Unassembled WGS sequence"/>
</dbReference>
<protein>
    <submittedName>
        <fullName evidence="3">Glycosyltransferase family 4 protein</fullName>
    </submittedName>
</protein>
<keyword evidence="3" id="KW-0808">Transferase</keyword>
<evidence type="ECO:0000259" key="2">
    <source>
        <dbReference type="Pfam" id="PF13439"/>
    </source>
</evidence>
<dbReference type="Pfam" id="PF13439">
    <property type="entry name" value="Glyco_transf_4"/>
    <property type="match status" value="1"/>
</dbReference>
<accession>A0A2N0YYE8</accession>
<evidence type="ECO:0000313" key="4">
    <source>
        <dbReference type="Proteomes" id="UP000233375"/>
    </source>
</evidence>
<dbReference type="Pfam" id="PF00534">
    <property type="entry name" value="Glycos_transf_1"/>
    <property type="match status" value="1"/>
</dbReference>
<dbReference type="NCBIfam" id="NF047684">
    <property type="entry name" value="TeichurnBiosyTuaC"/>
    <property type="match status" value="1"/>
</dbReference>